<accession>A0AA86N231</accession>
<sequence length="54" mass="5428">MNNVGSFIDGALATGGLIVTLIGSVWALVASNSILAIDAQDAEEALKPAMKKAA</sequence>
<dbReference type="Proteomes" id="UP001179121">
    <property type="component" value="Chromosome"/>
</dbReference>
<dbReference type="KEGG" id="nti:DNFV4_03734"/>
<dbReference type="AlphaFoldDB" id="A0AA86N231"/>
<protein>
    <submittedName>
        <fullName evidence="1">Uncharacterized protein</fullName>
    </submittedName>
</protein>
<evidence type="ECO:0000313" key="2">
    <source>
        <dbReference type="Proteomes" id="UP001179121"/>
    </source>
</evidence>
<gene>
    <name evidence="1" type="ORF">DNFV4_03734</name>
</gene>
<dbReference type="EMBL" id="OX365700">
    <property type="protein sequence ID" value="CAI4033298.1"/>
    <property type="molecule type" value="Genomic_DNA"/>
</dbReference>
<reference evidence="1" key="1">
    <citation type="submission" date="2022-10" db="EMBL/GenBank/DDBJ databases">
        <authorList>
            <person name="Koch H."/>
        </authorList>
    </citation>
    <scope>NUCLEOTIDE SEQUENCE</scope>
    <source>
        <strain evidence="1">DNF</strain>
    </source>
</reference>
<keyword evidence="2" id="KW-1185">Reference proteome</keyword>
<proteinExistence type="predicted"/>
<evidence type="ECO:0000313" key="1">
    <source>
        <dbReference type="EMBL" id="CAI4033298.1"/>
    </source>
</evidence>
<dbReference type="RefSeq" id="WP_289270386.1">
    <property type="nucleotide sequence ID" value="NZ_OX365700.1"/>
</dbReference>
<organism evidence="1 2">
    <name type="scientific">Nitrospira tepida</name>
    <dbReference type="NCBI Taxonomy" id="2973512"/>
    <lineage>
        <taxon>Bacteria</taxon>
        <taxon>Pseudomonadati</taxon>
        <taxon>Nitrospirota</taxon>
        <taxon>Nitrospiria</taxon>
        <taxon>Nitrospirales</taxon>
        <taxon>Nitrospiraceae</taxon>
        <taxon>Nitrospira</taxon>
    </lineage>
</organism>
<name>A0AA86N231_9BACT</name>